<dbReference type="AlphaFoldDB" id="A0A0B6Y2R4"/>
<protein>
    <submittedName>
        <fullName evidence="1">Uncharacterized protein</fullName>
    </submittedName>
</protein>
<organism evidence="1">
    <name type="scientific">Arion vulgaris</name>
    <dbReference type="NCBI Taxonomy" id="1028688"/>
    <lineage>
        <taxon>Eukaryota</taxon>
        <taxon>Metazoa</taxon>
        <taxon>Spiralia</taxon>
        <taxon>Lophotrochozoa</taxon>
        <taxon>Mollusca</taxon>
        <taxon>Gastropoda</taxon>
        <taxon>Heterobranchia</taxon>
        <taxon>Euthyneura</taxon>
        <taxon>Panpulmonata</taxon>
        <taxon>Eupulmonata</taxon>
        <taxon>Stylommatophora</taxon>
        <taxon>Helicina</taxon>
        <taxon>Arionoidea</taxon>
        <taxon>Arionidae</taxon>
        <taxon>Arion</taxon>
    </lineage>
</organism>
<feature type="non-terminal residue" evidence="1">
    <location>
        <position position="1"/>
    </location>
</feature>
<name>A0A0B6Y2R4_9EUPU</name>
<sequence>SFQCLRLAYFTQMRAYSIYAINSVHTSARFRALFARKSTPVTLHSSWSRCVQLRSPQFQIDGLTSLLYKRSMPELNNCTKKRESCGET</sequence>
<feature type="non-terminal residue" evidence="1">
    <location>
        <position position="88"/>
    </location>
</feature>
<gene>
    <name evidence="1" type="primary">ORF10632</name>
</gene>
<proteinExistence type="predicted"/>
<dbReference type="EMBL" id="HACG01003528">
    <property type="protein sequence ID" value="CEK50393.1"/>
    <property type="molecule type" value="Transcribed_RNA"/>
</dbReference>
<reference evidence="1" key="1">
    <citation type="submission" date="2014-12" db="EMBL/GenBank/DDBJ databases">
        <title>Insight into the proteome of Arion vulgaris.</title>
        <authorList>
            <person name="Aradska J."/>
            <person name="Bulat T."/>
            <person name="Smidak R."/>
            <person name="Sarate P."/>
            <person name="Gangsoo J."/>
            <person name="Sialana F."/>
            <person name="Bilban M."/>
            <person name="Lubec G."/>
        </authorList>
    </citation>
    <scope>NUCLEOTIDE SEQUENCE</scope>
    <source>
        <tissue evidence="1">Skin</tissue>
    </source>
</reference>
<accession>A0A0B6Y2R4</accession>
<evidence type="ECO:0000313" key="1">
    <source>
        <dbReference type="EMBL" id="CEK50393.1"/>
    </source>
</evidence>